<dbReference type="AlphaFoldDB" id="A0A084VR94"/>
<evidence type="ECO:0000256" key="1">
    <source>
        <dbReference type="SAM" id="MobiDB-lite"/>
    </source>
</evidence>
<sequence length="222" mass="24402">MAGGRLHAKTRNTLELDCQSKMSKTKLGTWLDERRCCVLLVGSVYPRRPVFSSEARLPTDLDRPGIQPPGAGSRAPEIFFGMSATRTGHDRARSIFGVSCGPRFLGVFSRARSSPDGEGSARFGVVPLHNARESVKTKIAIETETSPWETLIVKTRRSPGARDREFTHGRSSRVLAQIEQGSSTNDAEAKESSKANRAVKRHTRREKSSEARAYRDHPIGGA</sequence>
<feature type="region of interest" description="Disordered" evidence="1">
    <location>
        <begin position="177"/>
        <end position="222"/>
    </location>
</feature>
<feature type="compositionally biased region" description="Basic and acidic residues" evidence="1">
    <location>
        <begin position="206"/>
        <end position="222"/>
    </location>
</feature>
<reference evidence="2 4" key="1">
    <citation type="journal article" date="2014" name="BMC Genomics">
        <title>Genome sequence of Anopheles sinensis provides insight into genetics basis of mosquito competence for malaria parasites.</title>
        <authorList>
            <person name="Zhou D."/>
            <person name="Zhang D."/>
            <person name="Ding G."/>
            <person name="Shi L."/>
            <person name="Hou Q."/>
            <person name="Ye Y."/>
            <person name="Xu Y."/>
            <person name="Zhou H."/>
            <person name="Xiong C."/>
            <person name="Li S."/>
            <person name="Yu J."/>
            <person name="Hong S."/>
            <person name="Yu X."/>
            <person name="Zou P."/>
            <person name="Chen C."/>
            <person name="Chang X."/>
            <person name="Wang W."/>
            <person name="Lv Y."/>
            <person name="Sun Y."/>
            <person name="Ma L."/>
            <person name="Shen B."/>
            <person name="Zhu C."/>
        </authorList>
    </citation>
    <scope>NUCLEOTIDE SEQUENCE [LARGE SCALE GENOMIC DNA]</scope>
</reference>
<dbReference type="Proteomes" id="UP000030765">
    <property type="component" value="Unassembled WGS sequence"/>
</dbReference>
<evidence type="ECO:0000313" key="2">
    <source>
        <dbReference type="EMBL" id="KFB40488.1"/>
    </source>
</evidence>
<dbReference type="EMBL" id="ATLV01015544">
    <property type="status" value="NOT_ANNOTATED_CDS"/>
    <property type="molecule type" value="Genomic_DNA"/>
</dbReference>
<gene>
    <name evidence="2" type="ORF">ZHAS_00007976</name>
</gene>
<evidence type="ECO:0000313" key="4">
    <source>
        <dbReference type="Proteomes" id="UP000030765"/>
    </source>
</evidence>
<dbReference type="EMBL" id="KE525019">
    <property type="protein sequence ID" value="KFB40488.1"/>
    <property type="molecule type" value="Genomic_DNA"/>
</dbReference>
<reference evidence="3" key="2">
    <citation type="submission" date="2020-05" db="UniProtKB">
        <authorList>
            <consortium name="EnsemblMetazoa"/>
        </authorList>
    </citation>
    <scope>IDENTIFICATION</scope>
</reference>
<evidence type="ECO:0000313" key="3">
    <source>
        <dbReference type="EnsemblMetazoa" id="ASIC007976-PA"/>
    </source>
</evidence>
<accession>A0A084VR94</accession>
<dbReference type="VEuPathDB" id="VectorBase:ASIC007976"/>
<name>A0A084VR94_ANOSI</name>
<protein>
    <submittedName>
        <fullName evidence="2 3">Fructuronate reductase</fullName>
    </submittedName>
</protein>
<keyword evidence="4" id="KW-1185">Reference proteome</keyword>
<organism evidence="2">
    <name type="scientific">Anopheles sinensis</name>
    <name type="common">Mosquito</name>
    <dbReference type="NCBI Taxonomy" id="74873"/>
    <lineage>
        <taxon>Eukaryota</taxon>
        <taxon>Metazoa</taxon>
        <taxon>Ecdysozoa</taxon>
        <taxon>Arthropoda</taxon>
        <taxon>Hexapoda</taxon>
        <taxon>Insecta</taxon>
        <taxon>Pterygota</taxon>
        <taxon>Neoptera</taxon>
        <taxon>Endopterygota</taxon>
        <taxon>Diptera</taxon>
        <taxon>Nematocera</taxon>
        <taxon>Culicoidea</taxon>
        <taxon>Culicidae</taxon>
        <taxon>Anophelinae</taxon>
        <taxon>Anopheles</taxon>
    </lineage>
</organism>
<dbReference type="EnsemblMetazoa" id="ASIC007976-RA">
    <property type="protein sequence ID" value="ASIC007976-PA"/>
    <property type="gene ID" value="ASIC007976"/>
</dbReference>
<proteinExistence type="predicted"/>